<dbReference type="Proteomes" id="UP000294555">
    <property type="component" value="Unassembled WGS sequence"/>
</dbReference>
<reference evidence="9 10" key="1">
    <citation type="submission" date="2019-02" db="EMBL/GenBank/DDBJ databases">
        <title>Investigation of anaerobic lignin degradation for improved lignocellulosic biofuels.</title>
        <authorList>
            <person name="Deangelis K."/>
        </authorList>
    </citation>
    <scope>NUCLEOTIDE SEQUENCE [LARGE SCALE GENOMIC DNA]</scope>
    <source>
        <strain evidence="9 10">159R</strain>
    </source>
</reference>
<feature type="transmembrane region" description="Helical" evidence="7">
    <location>
        <begin position="201"/>
        <end position="220"/>
    </location>
</feature>
<protein>
    <submittedName>
        <fullName evidence="9">MHS family metabolite:H+ symporter-like MFS transporter</fullName>
    </submittedName>
</protein>
<evidence type="ECO:0000313" key="10">
    <source>
        <dbReference type="Proteomes" id="UP000294555"/>
    </source>
</evidence>
<feature type="transmembrane region" description="Helical" evidence="7">
    <location>
        <begin position="101"/>
        <end position="120"/>
    </location>
</feature>
<dbReference type="EMBL" id="SJOI01000001">
    <property type="protein sequence ID" value="TCL02162.1"/>
    <property type="molecule type" value="Genomic_DNA"/>
</dbReference>
<evidence type="ECO:0000313" key="9">
    <source>
        <dbReference type="EMBL" id="TCL02162.1"/>
    </source>
</evidence>
<dbReference type="InterPro" id="IPR036259">
    <property type="entry name" value="MFS_trans_sf"/>
</dbReference>
<gene>
    <name evidence="9" type="ORF">EZJ58_0156</name>
</gene>
<feature type="domain" description="Major facilitator superfamily (MFS) profile" evidence="8">
    <location>
        <begin position="29"/>
        <end position="439"/>
    </location>
</feature>
<dbReference type="RefSeq" id="WP_165934092.1">
    <property type="nucleotide sequence ID" value="NZ_SJOI01000001.1"/>
</dbReference>
<keyword evidence="5 7" id="KW-1133">Transmembrane helix</keyword>
<evidence type="ECO:0000256" key="2">
    <source>
        <dbReference type="ARBA" id="ARBA00022448"/>
    </source>
</evidence>
<dbReference type="InterPro" id="IPR005828">
    <property type="entry name" value="MFS_sugar_transport-like"/>
</dbReference>
<dbReference type="InterPro" id="IPR011701">
    <property type="entry name" value="MFS"/>
</dbReference>
<dbReference type="PANTHER" id="PTHR43045:SF1">
    <property type="entry name" value="SHIKIMATE TRANSPORTER"/>
    <property type="match status" value="1"/>
</dbReference>
<dbReference type="Pfam" id="PF00083">
    <property type="entry name" value="Sugar_tr"/>
    <property type="match status" value="1"/>
</dbReference>
<comment type="caution">
    <text evidence="9">The sequence shown here is derived from an EMBL/GenBank/DDBJ whole genome shotgun (WGS) entry which is preliminary data.</text>
</comment>
<dbReference type="PROSITE" id="PS50850">
    <property type="entry name" value="MFS"/>
    <property type="match status" value="1"/>
</dbReference>
<dbReference type="PANTHER" id="PTHR43045">
    <property type="entry name" value="SHIKIMATE TRANSPORTER"/>
    <property type="match status" value="1"/>
</dbReference>
<dbReference type="Pfam" id="PF07690">
    <property type="entry name" value="MFS_1"/>
    <property type="match status" value="1"/>
</dbReference>
<comment type="subcellular location">
    <subcellularLocation>
        <location evidence="1">Cell membrane</location>
        <topology evidence="1">Multi-pass membrane protein</topology>
    </subcellularLocation>
</comment>
<dbReference type="PROSITE" id="PS00216">
    <property type="entry name" value="SUGAR_TRANSPORT_1"/>
    <property type="match status" value="1"/>
</dbReference>
<dbReference type="GO" id="GO:0005886">
    <property type="term" value="C:plasma membrane"/>
    <property type="evidence" value="ECO:0007669"/>
    <property type="project" value="UniProtKB-SubCell"/>
</dbReference>
<keyword evidence="10" id="KW-1185">Reference proteome</keyword>
<feature type="transmembrane region" description="Helical" evidence="7">
    <location>
        <begin position="167"/>
        <end position="189"/>
    </location>
</feature>
<feature type="transmembrane region" description="Helical" evidence="7">
    <location>
        <begin position="346"/>
        <end position="370"/>
    </location>
</feature>
<dbReference type="SUPFAM" id="SSF103473">
    <property type="entry name" value="MFS general substrate transporter"/>
    <property type="match status" value="1"/>
</dbReference>
<keyword evidence="6 7" id="KW-0472">Membrane</keyword>
<dbReference type="InterPro" id="IPR005829">
    <property type="entry name" value="Sugar_transporter_CS"/>
</dbReference>
<sequence length="445" mass="48506">MSGIASASSENEDISHNDTIVQKKDLNRVIAASVSGSAMEWYDFSIYGTASALIFSEIFFPGLDKLTALLATFATYAVGFLARPLGGIFFGRIGDRHGRKVVLVSTILLMGISTFLIGLLPAYHDIGIWSTILLIVLRLLQGFGSGAEQAGASLIVSEFAPAKQRGFYASLPFAGIIVGILMAAGVFALVQRLPDEKFASWGWRIPFLLSSVVIAVGILIRMRVKESPVFEHMKQHNQASKQPVKDLFKYSRKNLIVACGLRVGENGTSYLYQVFALSYLTKVLLIDKSIGTMGLVVSAGLSLFTIPFIGYLSDKFGRRIMYRITALIALVWAFPAFMLFNTHDPYLIVLSMAVAISLGSFGMYAVQGAYFPELFDARYRYTGIAISKEFASLISGGIAPFVAAGLLSLSSGQYWPISVYISVLALISVVSTFYAPETKGMKFEH</sequence>
<keyword evidence="4 7" id="KW-0812">Transmembrane</keyword>
<accession>A0A4R1N549</accession>
<dbReference type="Gene3D" id="1.20.1250.20">
    <property type="entry name" value="MFS general substrate transporter like domains"/>
    <property type="match status" value="1"/>
</dbReference>
<feature type="transmembrane region" description="Helical" evidence="7">
    <location>
        <begin position="66"/>
        <end position="89"/>
    </location>
</feature>
<feature type="transmembrane region" description="Helical" evidence="7">
    <location>
        <begin position="126"/>
        <end position="146"/>
    </location>
</feature>
<feature type="transmembrane region" description="Helical" evidence="7">
    <location>
        <begin position="292"/>
        <end position="313"/>
    </location>
</feature>
<proteinExistence type="predicted"/>
<dbReference type="InterPro" id="IPR020846">
    <property type="entry name" value="MFS_dom"/>
</dbReference>
<dbReference type="GO" id="GO:0022857">
    <property type="term" value="F:transmembrane transporter activity"/>
    <property type="evidence" value="ECO:0007669"/>
    <property type="project" value="InterPro"/>
</dbReference>
<evidence type="ECO:0000256" key="4">
    <source>
        <dbReference type="ARBA" id="ARBA00022692"/>
    </source>
</evidence>
<evidence type="ECO:0000256" key="6">
    <source>
        <dbReference type="ARBA" id="ARBA00023136"/>
    </source>
</evidence>
<evidence type="ECO:0000256" key="3">
    <source>
        <dbReference type="ARBA" id="ARBA00022475"/>
    </source>
</evidence>
<evidence type="ECO:0000256" key="5">
    <source>
        <dbReference type="ARBA" id="ARBA00022989"/>
    </source>
</evidence>
<feature type="transmembrane region" description="Helical" evidence="7">
    <location>
        <begin position="390"/>
        <end position="409"/>
    </location>
</feature>
<name>A0A4R1N549_9GAMM</name>
<evidence type="ECO:0000256" key="1">
    <source>
        <dbReference type="ARBA" id="ARBA00004651"/>
    </source>
</evidence>
<dbReference type="AlphaFoldDB" id="A0A4R1N549"/>
<keyword evidence="2" id="KW-0813">Transport</keyword>
<dbReference type="FunFam" id="1.20.1250.20:FF:000001">
    <property type="entry name" value="Dicarboxylate MFS transporter"/>
    <property type="match status" value="1"/>
</dbReference>
<keyword evidence="3" id="KW-1003">Cell membrane</keyword>
<dbReference type="PROSITE" id="PS00217">
    <property type="entry name" value="SUGAR_TRANSPORT_2"/>
    <property type="match status" value="1"/>
</dbReference>
<evidence type="ECO:0000256" key="7">
    <source>
        <dbReference type="SAM" id="Phobius"/>
    </source>
</evidence>
<feature type="transmembrane region" description="Helical" evidence="7">
    <location>
        <begin position="415"/>
        <end position="435"/>
    </location>
</feature>
<dbReference type="CDD" id="cd17369">
    <property type="entry name" value="MFS_ShiA_like"/>
    <property type="match status" value="1"/>
</dbReference>
<organism evidence="9 10">
    <name type="scientific">Sodalis ligni</name>
    <dbReference type="NCBI Taxonomy" id="2697027"/>
    <lineage>
        <taxon>Bacteria</taxon>
        <taxon>Pseudomonadati</taxon>
        <taxon>Pseudomonadota</taxon>
        <taxon>Gammaproteobacteria</taxon>
        <taxon>Enterobacterales</taxon>
        <taxon>Bruguierivoracaceae</taxon>
        <taxon>Sodalis</taxon>
    </lineage>
</organism>
<feature type="transmembrane region" description="Helical" evidence="7">
    <location>
        <begin position="320"/>
        <end position="340"/>
    </location>
</feature>
<evidence type="ECO:0000259" key="8">
    <source>
        <dbReference type="PROSITE" id="PS50850"/>
    </source>
</evidence>